<feature type="transmembrane region" description="Helical" evidence="14">
    <location>
        <begin position="119"/>
        <end position="139"/>
    </location>
</feature>
<feature type="transmembrane region" description="Helical" evidence="14">
    <location>
        <begin position="5"/>
        <end position="20"/>
    </location>
</feature>
<evidence type="ECO:0000256" key="1">
    <source>
        <dbReference type="ARBA" id="ARBA00004651"/>
    </source>
</evidence>
<keyword evidence="11" id="KW-0739">Sodium transport</keyword>
<feature type="transmembrane region" description="Helical" evidence="14">
    <location>
        <begin position="406"/>
        <end position="425"/>
    </location>
</feature>
<feature type="transmembrane region" description="Helical" evidence="14">
    <location>
        <begin position="159"/>
        <end position="179"/>
    </location>
</feature>
<evidence type="ECO:0000256" key="4">
    <source>
        <dbReference type="ARBA" id="ARBA00022475"/>
    </source>
</evidence>
<sequence>MQWYIGAMALYAAFLIWTNVKSLKMAESASDFTAGGHRMGLLLGTGTTTATWVSVASVLGIPAFLYSDGAAAIIGWMAGWIFGGALIPIVGYKIRRPANPARTFPEFVRMRYDMFARRSFLQALIGVVMFIGYLFLVNIQATGFGIVFSSITGVDYKVAIFGFLIFIVITNVGGFWSVATTDTLNAAVIAIGCIAAAVTVLLSTGGLGNILDTLAVTTAPINEGGPALDPGVLLTPTGSFGSAALLSIFISNSLGTPSSPHWVARMLAPMNVKVAVLQIMANVVVLLVIWLPLIVMGLGAKALIPSLPEGVATDYVIPLLLQEHTPVLVAALTLVAICAAAVSTGNSMLLTCSTSLYYDVYLNLFGRTVSDRALKNWLRFIVFVVAVIAVVLAIDPLWFLAMGFTYVYGGFGATFSLTVFLGLYWKRMNRAGAYASIIVGFVAFIIATAADVPVPFVVAVSASAVACLIAVYATKPPPLESYEPFFEAEISESTKVAVERVLKLNPAQQSEAVEVRSV</sequence>
<keyword evidence="8" id="KW-0915">Sodium</keyword>
<comment type="similarity">
    <text evidence="2 13">Belongs to the sodium:solute symporter (SSF) (TC 2.A.21) family.</text>
</comment>
<comment type="catalytic activity">
    <reaction evidence="12">
        <text>L-proline(in) + Na(+)(in) = L-proline(out) + Na(+)(out)</text>
        <dbReference type="Rhea" id="RHEA:28967"/>
        <dbReference type="ChEBI" id="CHEBI:29101"/>
        <dbReference type="ChEBI" id="CHEBI:60039"/>
    </reaction>
</comment>
<organism evidence="15 16">
    <name type="scientific">Arthrobacter echini</name>
    <dbReference type="NCBI Taxonomy" id="1529066"/>
    <lineage>
        <taxon>Bacteria</taxon>
        <taxon>Bacillati</taxon>
        <taxon>Actinomycetota</taxon>
        <taxon>Actinomycetes</taxon>
        <taxon>Micrococcales</taxon>
        <taxon>Micrococcaceae</taxon>
        <taxon>Arthrobacter</taxon>
    </lineage>
</organism>
<dbReference type="InterPro" id="IPR050277">
    <property type="entry name" value="Sodium:Solute_Symporter"/>
</dbReference>
<dbReference type="InterPro" id="IPR038377">
    <property type="entry name" value="Na/Glc_symporter_sf"/>
</dbReference>
<dbReference type="PROSITE" id="PS50283">
    <property type="entry name" value="NA_SOLUT_SYMP_3"/>
    <property type="match status" value="1"/>
</dbReference>
<protein>
    <submittedName>
        <fullName evidence="15">Sodium:solute symporter family protein</fullName>
    </submittedName>
</protein>
<keyword evidence="5 14" id="KW-0812">Transmembrane</keyword>
<evidence type="ECO:0000256" key="8">
    <source>
        <dbReference type="ARBA" id="ARBA00023053"/>
    </source>
</evidence>
<feature type="transmembrane region" description="Helical" evidence="14">
    <location>
        <begin position="275"/>
        <end position="304"/>
    </location>
</feature>
<evidence type="ECO:0000256" key="2">
    <source>
        <dbReference type="ARBA" id="ARBA00006434"/>
    </source>
</evidence>
<feature type="transmembrane region" description="Helical" evidence="14">
    <location>
        <begin position="324"/>
        <end position="342"/>
    </location>
</feature>
<dbReference type="CDD" id="cd10322">
    <property type="entry name" value="SLC5sbd"/>
    <property type="match status" value="1"/>
</dbReference>
<feature type="transmembrane region" description="Helical" evidence="14">
    <location>
        <begin position="456"/>
        <end position="474"/>
    </location>
</feature>
<dbReference type="RefSeq" id="WP_136454850.1">
    <property type="nucleotide sequence ID" value="NZ_SSWH01000009.1"/>
</dbReference>
<keyword evidence="6" id="KW-0769">Symport</keyword>
<evidence type="ECO:0000256" key="9">
    <source>
        <dbReference type="ARBA" id="ARBA00023065"/>
    </source>
</evidence>
<feature type="transmembrane region" description="Helical" evidence="14">
    <location>
        <begin position="231"/>
        <end position="254"/>
    </location>
</feature>
<dbReference type="Gene3D" id="1.20.1730.10">
    <property type="entry name" value="Sodium/glucose cotransporter"/>
    <property type="match status" value="1"/>
</dbReference>
<reference evidence="15 16" key="1">
    <citation type="submission" date="2019-04" db="EMBL/GenBank/DDBJ databases">
        <authorList>
            <person name="Liu Q."/>
            <person name="Xin Y.-H."/>
        </authorList>
    </citation>
    <scope>NUCLEOTIDE SEQUENCE [LARGE SCALE GENOMIC DNA]</scope>
    <source>
        <strain evidence="15 16">AM23</strain>
    </source>
</reference>
<dbReference type="OrthoDB" id="9789704at2"/>
<feature type="transmembrane region" description="Helical" evidence="14">
    <location>
        <begin position="377"/>
        <end position="400"/>
    </location>
</feature>
<accession>A0A4S5E301</accession>
<evidence type="ECO:0000256" key="10">
    <source>
        <dbReference type="ARBA" id="ARBA00023136"/>
    </source>
</evidence>
<evidence type="ECO:0000256" key="3">
    <source>
        <dbReference type="ARBA" id="ARBA00022448"/>
    </source>
</evidence>
<feature type="transmembrane region" description="Helical" evidence="14">
    <location>
        <begin position="432"/>
        <end position="450"/>
    </location>
</feature>
<comment type="caution">
    <text evidence="15">The sequence shown here is derived from an EMBL/GenBank/DDBJ whole genome shotgun (WGS) entry which is preliminary data.</text>
</comment>
<dbReference type="PROSITE" id="PS00457">
    <property type="entry name" value="NA_SOLUT_SYMP_2"/>
    <property type="match status" value="1"/>
</dbReference>
<evidence type="ECO:0000256" key="6">
    <source>
        <dbReference type="ARBA" id="ARBA00022847"/>
    </source>
</evidence>
<evidence type="ECO:0000313" key="16">
    <source>
        <dbReference type="Proteomes" id="UP000305233"/>
    </source>
</evidence>
<dbReference type="GO" id="GO:0015293">
    <property type="term" value="F:symporter activity"/>
    <property type="evidence" value="ECO:0007669"/>
    <property type="project" value="UniProtKB-KW"/>
</dbReference>
<keyword evidence="10 14" id="KW-0472">Membrane</keyword>
<dbReference type="PANTHER" id="PTHR48086:SF3">
    <property type="entry name" value="SODIUM_PROLINE SYMPORTER"/>
    <property type="match status" value="1"/>
</dbReference>
<feature type="transmembrane region" description="Helical" evidence="14">
    <location>
        <begin position="186"/>
        <end position="211"/>
    </location>
</feature>
<dbReference type="Proteomes" id="UP000305233">
    <property type="component" value="Unassembled WGS sequence"/>
</dbReference>
<dbReference type="GO" id="GO:0005886">
    <property type="term" value="C:plasma membrane"/>
    <property type="evidence" value="ECO:0007669"/>
    <property type="project" value="UniProtKB-SubCell"/>
</dbReference>
<comment type="subcellular location">
    <subcellularLocation>
        <location evidence="1">Cell membrane</location>
        <topology evidence="1">Multi-pass membrane protein</topology>
    </subcellularLocation>
</comment>
<dbReference type="GO" id="GO:0046942">
    <property type="term" value="P:carboxylic acid transport"/>
    <property type="evidence" value="ECO:0007669"/>
    <property type="project" value="UniProtKB-ARBA"/>
</dbReference>
<evidence type="ECO:0000256" key="12">
    <source>
        <dbReference type="ARBA" id="ARBA00033708"/>
    </source>
</evidence>
<dbReference type="EMBL" id="SSWH01000009">
    <property type="protein sequence ID" value="THJ65786.1"/>
    <property type="molecule type" value="Genomic_DNA"/>
</dbReference>
<dbReference type="AlphaFoldDB" id="A0A4S5E301"/>
<keyword evidence="4" id="KW-1003">Cell membrane</keyword>
<dbReference type="PANTHER" id="PTHR48086">
    <property type="entry name" value="SODIUM/PROLINE SYMPORTER-RELATED"/>
    <property type="match status" value="1"/>
</dbReference>
<dbReference type="InterPro" id="IPR018212">
    <property type="entry name" value="Na/solute_symporter_CS"/>
</dbReference>
<proteinExistence type="inferred from homology"/>
<keyword evidence="9" id="KW-0406">Ion transport</keyword>
<evidence type="ECO:0000256" key="5">
    <source>
        <dbReference type="ARBA" id="ARBA00022692"/>
    </source>
</evidence>
<keyword evidence="16" id="KW-1185">Reference proteome</keyword>
<dbReference type="InterPro" id="IPR001734">
    <property type="entry name" value="Na/solute_symporter"/>
</dbReference>
<name>A0A4S5E301_9MICC</name>
<dbReference type="GO" id="GO:0006814">
    <property type="term" value="P:sodium ion transport"/>
    <property type="evidence" value="ECO:0007669"/>
    <property type="project" value="UniProtKB-KW"/>
</dbReference>
<evidence type="ECO:0000256" key="14">
    <source>
        <dbReference type="SAM" id="Phobius"/>
    </source>
</evidence>
<evidence type="ECO:0000313" key="15">
    <source>
        <dbReference type="EMBL" id="THJ65786.1"/>
    </source>
</evidence>
<dbReference type="Pfam" id="PF00474">
    <property type="entry name" value="SSF"/>
    <property type="match status" value="1"/>
</dbReference>
<feature type="transmembrane region" description="Helical" evidence="14">
    <location>
        <begin position="41"/>
        <end position="65"/>
    </location>
</feature>
<evidence type="ECO:0000256" key="13">
    <source>
        <dbReference type="RuleBase" id="RU362091"/>
    </source>
</evidence>
<evidence type="ECO:0000256" key="7">
    <source>
        <dbReference type="ARBA" id="ARBA00022989"/>
    </source>
</evidence>
<gene>
    <name evidence="15" type="ORF">E8P82_10880</name>
</gene>
<keyword evidence="7 14" id="KW-1133">Transmembrane helix</keyword>
<evidence type="ECO:0000256" key="11">
    <source>
        <dbReference type="ARBA" id="ARBA00023201"/>
    </source>
</evidence>
<keyword evidence="3" id="KW-0813">Transport</keyword>
<feature type="transmembrane region" description="Helical" evidence="14">
    <location>
        <begin position="71"/>
        <end position="92"/>
    </location>
</feature>